<dbReference type="SMART" id="SM00267">
    <property type="entry name" value="GGDEF"/>
    <property type="match status" value="1"/>
</dbReference>
<organism evidence="6 7">
    <name type="scientific">Methylobacterium dankookense</name>
    <dbReference type="NCBI Taxonomy" id="560405"/>
    <lineage>
        <taxon>Bacteria</taxon>
        <taxon>Pseudomonadati</taxon>
        <taxon>Pseudomonadota</taxon>
        <taxon>Alphaproteobacteria</taxon>
        <taxon>Hyphomicrobiales</taxon>
        <taxon>Methylobacteriaceae</taxon>
        <taxon>Methylobacterium</taxon>
    </lineage>
</organism>
<dbReference type="PANTHER" id="PTHR45138">
    <property type="entry name" value="REGULATORY COMPONENTS OF SENSORY TRANSDUCTION SYSTEM"/>
    <property type="match status" value="1"/>
</dbReference>
<dbReference type="AlphaFoldDB" id="A0A564FWM1"/>
<dbReference type="EMBL" id="BPQI01000129">
    <property type="protein sequence ID" value="GJD58053.1"/>
    <property type="molecule type" value="Genomic_DNA"/>
</dbReference>
<reference evidence="6 7" key="1">
    <citation type="submission" date="2019-06" db="EMBL/GenBank/DDBJ databases">
        <authorList>
            <person name="Rodrigo-Torres L."/>
            <person name="Arahal R. D."/>
            <person name="Lucena T."/>
        </authorList>
    </citation>
    <scope>NUCLEOTIDE SEQUENCE [LARGE SCALE GENOMIC DNA]</scope>
    <source>
        <strain evidence="6 7">SW08-7</strain>
    </source>
</reference>
<dbReference type="InterPro" id="IPR043128">
    <property type="entry name" value="Rev_trsase/Diguanyl_cyclase"/>
</dbReference>
<dbReference type="SUPFAM" id="SSF55073">
    <property type="entry name" value="Nucleotide cyclase"/>
    <property type="match status" value="1"/>
</dbReference>
<keyword evidence="6" id="KW-0808">Transferase</keyword>
<evidence type="ECO:0000256" key="1">
    <source>
        <dbReference type="ARBA" id="ARBA00012528"/>
    </source>
</evidence>
<dbReference type="EMBL" id="CABFVH010000008">
    <property type="protein sequence ID" value="VUF12166.1"/>
    <property type="molecule type" value="Genomic_DNA"/>
</dbReference>
<protein>
    <recommendedName>
        <fullName evidence="1">diguanylate cyclase</fullName>
        <ecNumber evidence="1">2.7.7.65</ecNumber>
    </recommendedName>
</protein>
<evidence type="ECO:0000313" key="5">
    <source>
        <dbReference type="EMBL" id="GJD58053.1"/>
    </source>
</evidence>
<evidence type="ECO:0000313" key="8">
    <source>
        <dbReference type="Proteomes" id="UP001055303"/>
    </source>
</evidence>
<dbReference type="Pfam" id="PF22588">
    <property type="entry name" value="dCache_1_like"/>
    <property type="match status" value="1"/>
</dbReference>
<dbReference type="InterPro" id="IPR029787">
    <property type="entry name" value="Nucleotide_cyclase"/>
</dbReference>
<dbReference type="Proteomes" id="UP000401717">
    <property type="component" value="Unassembled WGS sequence"/>
</dbReference>
<accession>A0A564FWM1</accession>
<dbReference type="GO" id="GO:0052621">
    <property type="term" value="F:diguanylate cyclase activity"/>
    <property type="evidence" value="ECO:0007669"/>
    <property type="project" value="UniProtKB-EC"/>
</dbReference>
<sequence length="498" mass="52724">MRQLRTRSWILLGVLAPLGMLAVSGLMLLELRRETWAKAEQTSRNLLQVIDSDIVRTIAVVDRSLLAVIANLDAPGIEDIAPDLRQRLLFGPAATADHLAGMAVLDENGDSVFDADAVPARRVNNADRAYFRAHKADPDLGLHISEPIVSRVTGTPVIVLSRRIQKPDGSFGGIALGILRLSYFTRLFDRIELGGLGAIKLYRRDGVRILRHPEAGPGSAGAATFARFGGAESGGFVARSGWDGVERQHTFTRVGGLPLVLDVALATREIEAGWRAKALVIGAVVLALCGLAIGLCLLFGRELGRSAAMQAELTRLSRTDPLTGLANRRRFEEAFDEAWDRAARADGGPLSLLIVDADHFKRINDRHGHAAGDAVLRSLARALAASIHRPADLVARVGGEEFAVLLPATDAEGAARVAETIRRTASRLPAGAPGIPAVTVSIGLATGRPGVGAAADLYRRADAALYEAKATGRNRTCSAPAQTEPAGARGILSLVGAA</sequence>
<dbReference type="NCBIfam" id="TIGR00254">
    <property type="entry name" value="GGDEF"/>
    <property type="match status" value="1"/>
</dbReference>
<dbReference type="RefSeq" id="WP_144763032.1">
    <property type="nucleotide sequence ID" value="NZ_BPQI01000129.1"/>
</dbReference>
<dbReference type="CDD" id="cd12914">
    <property type="entry name" value="PDC1_DGC_like"/>
    <property type="match status" value="1"/>
</dbReference>
<reference evidence="5" key="2">
    <citation type="journal article" date="2021" name="Front. Microbiol.">
        <title>Comprehensive Comparative Genomics and Phenotyping of Methylobacterium Species.</title>
        <authorList>
            <person name="Alessa O."/>
            <person name="Ogura Y."/>
            <person name="Fujitani Y."/>
            <person name="Takami H."/>
            <person name="Hayashi T."/>
            <person name="Sahin N."/>
            <person name="Tani A."/>
        </authorList>
    </citation>
    <scope>NUCLEOTIDE SEQUENCE</scope>
    <source>
        <strain evidence="5">DSM 22415</strain>
    </source>
</reference>
<dbReference type="GO" id="GO:1902201">
    <property type="term" value="P:negative regulation of bacterial-type flagellum-dependent cell motility"/>
    <property type="evidence" value="ECO:0007669"/>
    <property type="project" value="TreeGrafter"/>
</dbReference>
<keyword evidence="6" id="KW-0548">Nucleotidyltransferase</keyword>
<evidence type="ECO:0000313" key="6">
    <source>
        <dbReference type="EMBL" id="VUF12166.1"/>
    </source>
</evidence>
<feature type="transmembrane region" description="Helical" evidence="3">
    <location>
        <begin position="6"/>
        <end position="29"/>
    </location>
</feature>
<evidence type="ECO:0000313" key="7">
    <source>
        <dbReference type="Proteomes" id="UP000401717"/>
    </source>
</evidence>
<keyword evidence="3" id="KW-0472">Membrane</keyword>
<comment type="catalytic activity">
    <reaction evidence="2">
        <text>2 GTP = 3',3'-c-di-GMP + 2 diphosphate</text>
        <dbReference type="Rhea" id="RHEA:24898"/>
        <dbReference type="ChEBI" id="CHEBI:33019"/>
        <dbReference type="ChEBI" id="CHEBI:37565"/>
        <dbReference type="ChEBI" id="CHEBI:58805"/>
        <dbReference type="EC" id="2.7.7.65"/>
    </reaction>
</comment>
<dbReference type="InterPro" id="IPR054327">
    <property type="entry name" value="His-kinase-like_sensor"/>
</dbReference>
<feature type="domain" description="GGDEF" evidence="4">
    <location>
        <begin position="348"/>
        <end position="481"/>
    </location>
</feature>
<dbReference type="InterPro" id="IPR000160">
    <property type="entry name" value="GGDEF_dom"/>
</dbReference>
<dbReference type="PROSITE" id="PS50887">
    <property type="entry name" value="GGDEF"/>
    <property type="match status" value="1"/>
</dbReference>
<dbReference type="Pfam" id="PF00990">
    <property type="entry name" value="GGDEF"/>
    <property type="match status" value="1"/>
</dbReference>
<dbReference type="EC" id="2.7.7.65" evidence="1"/>
<proteinExistence type="predicted"/>
<dbReference type="Gene3D" id="3.30.450.20">
    <property type="entry name" value="PAS domain"/>
    <property type="match status" value="2"/>
</dbReference>
<keyword evidence="3" id="KW-0812">Transmembrane</keyword>
<dbReference type="Gene3D" id="3.30.70.270">
    <property type="match status" value="1"/>
</dbReference>
<dbReference type="GO" id="GO:0043709">
    <property type="term" value="P:cell adhesion involved in single-species biofilm formation"/>
    <property type="evidence" value="ECO:0007669"/>
    <property type="project" value="TreeGrafter"/>
</dbReference>
<dbReference type="PANTHER" id="PTHR45138:SF9">
    <property type="entry name" value="DIGUANYLATE CYCLASE DGCM-RELATED"/>
    <property type="match status" value="1"/>
</dbReference>
<reference evidence="5" key="3">
    <citation type="submission" date="2021-08" db="EMBL/GenBank/DDBJ databases">
        <authorList>
            <person name="Tani A."/>
            <person name="Ola A."/>
            <person name="Ogura Y."/>
            <person name="Katsura K."/>
            <person name="Hayashi T."/>
        </authorList>
    </citation>
    <scope>NUCLEOTIDE SEQUENCE</scope>
    <source>
        <strain evidence="5">DSM 22415</strain>
    </source>
</reference>
<dbReference type="Proteomes" id="UP001055303">
    <property type="component" value="Unassembled WGS sequence"/>
</dbReference>
<evidence type="ECO:0000259" key="4">
    <source>
        <dbReference type="PROSITE" id="PS50887"/>
    </source>
</evidence>
<keyword evidence="8" id="KW-1185">Reference proteome</keyword>
<dbReference type="CDD" id="cd12915">
    <property type="entry name" value="PDC2_DGC_like"/>
    <property type="match status" value="1"/>
</dbReference>
<feature type="transmembrane region" description="Helical" evidence="3">
    <location>
        <begin position="278"/>
        <end position="300"/>
    </location>
</feature>
<dbReference type="OrthoDB" id="9812260at2"/>
<gene>
    <name evidence="6" type="primary">ycdT</name>
    <name evidence="5" type="ORF">IFDJLNFL_3967</name>
    <name evidence="6" type="ORF">MTDSW087_01855</name>
</gene>
<keyword evidence="3" id="KW-1133">Transmembrane helix</keyword>
<dbReference type="CDD" id="cd01949">
    <property type="entry name" value="GGDEF"/>
    <property type="match status" value="1"/>
</dbReference>
<dbReference type="InterPro" id="IPR050469">
    <property type="entry name" value="Diguanylate_Cyclase"/>
</dbReference>
<dbReference type="FunFam" id="3.30.70.270:FF:000001">
    <property type="entry name" value="Diguanylate cyclase domain protein"/>
    <property type="match status" value="1"/>
</dbReference>
<dbReference type="GO" id="GO:0005886">
    <property type="term" value="C:plasma membrane"/>
    <property type="evidence" value="ECO:0007669"/>
    <property type="project" value="TreeGrafter"/>
</dbReference>
<name>A0A564FWM1_9HYPH</name>
<evidence type="ECO:0000256" key="3">
    <source>
        <dbReference type="SAM" id="Phobius"/>
    </source>
</evidence>
<evidence type="ECO:0000256" key="2">
    <source>
        <dbReference type="ARBA" id="ARBA00034247"/>
    </source>
</evidence>